<evidence type="ECO:0000313" key="1">
    <source>
        <dbReference type="EMBL" id="MCD7450888.1"/>
    </source>
</evidence>
<dbReference type="EMBL" id="JACEIK010000148">
    <property type="protein sequence ID" value="MCD7450888.1"/>
    <property type="molecule type" value="Genomic_DNA"/>
</dbReference>
<dbReference type="Proteomes" id="UP000823775">
    <property type="component" value="Unassembled WGS sequence"/>
</dbReference>
<keyword evidence="2" id="KW-1185">Reference proteome</keyword>
<proteinExistence type="predicted"/>
<reference evidence="1 2" key="1">
    <citation type="journal article" date="2021" name="BMC Genomics">
        <title>Datura genome reveals duplications of psychoactive alkaloid biosynthetic genes and high mutation rate following tissue culture.</title>
        <authorList>
            <person name="Rajewski A."/>
            <person name="Carter-House D."/>
            <person name="Stajich J."/>
            <person name="Litt A."/>
        </authorList>
    </citation>
    <scope>NUCLEOTIDE SEQUENCE [LARGE SCALE GENOMIC DNA]</scope>
    <source>
        <strain evidence="1">AR-01</strain>
    </source>
</reference>
<accession>A0ABS8RVR9</accession>
<evidence type="ECO:0000313" key="2">
    <source>
        <dbReference type="Proteomes" id="UP000823775"/>
    </source>
</evidence>
<gene>
    <name evidence="1" type="ORF">HAX54_008948</name>
</gene>
<name>A0ABS8RVR9_DATST</name>
<comment type="caution">
    <text evidence="1">The sequence shown here is derived from an EMBL/GenBank/DDBJ whole genome shotgun (WGS) entry which is preliminary data.</text>
</comment>
<protein>
    <submittedName>
        <fullName evidence="1">Uncharacterized protein</fullName>
    </submittedName>
</protein>
<organism evidence="1 2">
    <name type="scientific">Datura stramonium</name>
    <name type="common">Jimsonweed</name>
    <name type="synonym">Common thornapple</name>
    <dbReference type="NCBI Taxonomy" id="4076"/>
    <lineage>
        <taxon>Eukaryota</taxon>
        <taxon>Viridiplantae</taxon>
        <taxon>Streptophyta</taxon>
        <taxon>Embryophyta</taxon>
        <taxon>Tracheophyta</taxon>
        <taxon>Spermatophyta</taxon>
        <taxon>Magnoliopsida</taxon>
        <taxon>eudicotyledons</taxon>
        <taxon>Gunneridae</taxon>
        <taxon>Pentapetalae</taxon>
        <taxon>asterids</taxon>
        <taxon>lamiids</taxon>
        <taxon>Solanales</taxon>
        <taxon>Solanaceae</taxon>
        <taxon>Solanoideae</taxon>
        <taxon>Datureae</taxon>
        <taxon>Datura</taxon>
    </lineage>
</organism>
<sequence>MAGWSELPQDLTRLTAHWLVTSIDQVRFTCVCTSWRYSRREQCGRGSGTKSLSHRDSMRFWRTGRLFRYGIKKSSQADAISISGCRHQLSILPLISFDCPWLTYSSPSGMLLPNVKFKISSLNRPGGNTLPFPQKMTLLYYSN</sequence>